<reference evidence="2 3" key="1">
    <citation type="submission" date="2014-04" db="EMBL/GenBank/DDBJ databases">
        <title>Draft genome sequence of Photobacterium halotolerans S2753: a solonamide, ngercheumicin and holomycin producer.</title>
        <authorList>
            <person name="Machado H.R."/>
            <person name="Gram L."/>
        </authorList>
    </citation>
    <scope>NUCLEOTIDE SEQUENCE [LARGE SCALE GENOMIC DNA]</scope>
    <source>
        <strain evidence="2 3">S2753</strain>
    </source>
</reference>
<keyword evidence="3" id="KW-1185">Reference proteome</keyword>
<dbReference type="EMBL" id="JMIB01000026">
    <property type="protein sequence ID" value="KDM91174.1"/>
    <property type="molecule type" value="Genomic_DNA"/>
</dbReference>
<dbReference type="AlphaFoldDB" id="A0A066RLH8"/>
<dbReference type="InterPro" id="IPR016181">
    <property type="entry name" value="Acyl_CoA_acyltransferase"/>
</dbReference>
<evidence type="ECO:0000313" key="3">
    <source>
        <dbReference type="Proteomes" id="UP000027192"/>
    </source>
</evidence>
<organism evidence="2 3">
    <name type="scientific">Photobacterium galatheae</name>
    <dbReference type="NCBI Taxonomy" id="1654360"/>
    <lineage>
        <taxon>Bacteria</taxon>
        <taxon>Pseudomonadati</taxon>
        <taxon>Pseudomonadota</taxon>
        <taxon>Gammaproteobacteria</taxon>
        <taxon>Vibrionales</taxon>
        <taxon>Vibrionaceae</taxon>
        <taxon>Photobacterium</taxon>
    </lineage>
</organism>
<evidence type="ECO:0000259" key="1">
    <source>
        <dbReference type="PROSITE" id="PS51186"/>
    </source>
</evidence>
<dbReference type="Gene3D" id="3.40.630.30">
    <property type="match status" value="1"/>
</dbReference>
<proteinExistence type="predicted"/>
<dbReference type="SUPFAM" id="SSF55729">
    <property type="entry name" value="Acyl-CoA N-acyltransferases (Nat)"/>
    <property type="match status" value="1"/>
</dbReference>
<comment type="caution">
    <text evidence="2">The sequence shown here is derived from an EMBL/GenBank/DDBJ whole genome shotgun (WGS) entry which is preliminary data.</text>
</comment>
<evidence type="ECO:0000313" key="2">
    <source>
        <dbReference type="EMBL" id="KDM91174.1"/>
    </source>
</evidence>
<dbReference type="InterPro" id="IPR000182">
    <property type="entry name" value="GNAT_dom"/>
</dbReference>
<gene>
    <name evidence="2" type="ORF">EA58_13570</name>
</gene>
<dbReference type="PROSITE" id="PS51186">
    <property type="entry name" value="GNAT"/>
    <property type="match status" value="1"/>
</dbReference>
<sequence>MKLRKAGEQDVPFLLALRELTMTPYLEKAGAPTDQVSHLSRIQYHFDAAQILEVNGQDAGLFKAIYQPEQRQWYLCQIQIHPQFQNLNLGKKLIGDLIARAFANHESVALSVLKGNPAKRLYEKLGFRCISESEIEFNLLCQPERQGGDS</sequence>
<feature type="domain" description="N-acetyltransferase" evidence="1">
    <location>
        <begin position="1"/>
        <end position="146"/>
    </location>
</feature>
<dbReference type="GO" id="GO:0016747">
    <property type="term" value="F:acyltransferase activity, transferring groups other than amino-acyl groups"/>
    <property type="evidence" value="ECO:0007669"/>
    <property type="project" value="InterPro"/>
</dbReference>
<dbReference type="STRING" id="1654360.EA58_13570"/>
<dbReference type="CDD" id="cd04301">
    <property type="entry name" value="NAT_SF"/>
    <property type="match status" value="1"/>
</dbReference>
<name>A0A066RLH8_9GAMM</name>
<dbReference type="Proteomes" id="UP000027192">
    <property type="component" value="Unassembled WGS sequence"/>
</dbReference>
<dbReference type="Pfam" id="PF13673">
    <property type="entry name" value="Acetyltransf_10"/>
    <property type="match status" value="1"/>
</dbReference>
<protein>
    <recommendedName>
        <fullName evidence="1">N-acetyltransferase domain-containing protein</fullName>
    </recommendedName>
</protein>
<accession>A0A066RLH8</accession>